<evidence type="ECO:0000313" key="3">
    <source>
        <dbReference type="Proteomes" id="UP000009168"/>
    </source>
</evidence>
<accession>Q23YV4</accession>
<dbReference type="EMBL" id="GG662557">
    <property type="protein sequence ID" value="EAS01701.1"/>
    <property type="molecule type" value="Genomic_DNA"/>
</dbReference>
<dbReference type="HOGENOM" id="CLU_468149_0_0_1"/>
<dbReference type="GeneID" id="7832224"/>
<keyword evidence="3" id="KW-1185">Reference proteome</keyword>
<proteinExistence type="predicted"/>
<dbReference type="RefSeq" id="XP_001021946.1">
    <property type="nucleotide sequence ID" value="XM_001021946.1"/>
</dbReference>
<feature type="compositionally biased region" description="Low complexity" evidence="1">
    <location>
        <begin position="463"/>
        <end position="477"/>
    </location>
</feature>
<feature type="compositionally biased region" description="Basic and acidic residues" evidence="1">
    <location>
        <begin position="386"/>
        <end position="399"/>
    </location>
</feature>
<dbReference type="AlphaFoldDB" id="Q23YV4"/>
<dbReference type="InParanoid" id="Q23YV4"/>
<protein>
    <submittedName>
        <fullName evidence="2">Uncharacterized protein</fullName>
    </submittedName>
</protein>
<dbReference type="PROSITE" id="PS51257">
    <property type="entry name" value="PROKAR_LIPOPROTEIN"/>
    <property type="match status" value="1"/>
</dbReference>
<organism evidence="2 3">
    <name type="scientific">Tetrahymena thermophila (strain SB210)</name>
    <dbReference type="NCBI Taxonomy" id="312017"/>
    <lineage>
        <taxon>Eukaryota</taxon>
        <taxon>Sar</taxon>
        <taxon>Alveolata</taxon>
        <taxon>Ciliophora</taxon>
        <taxon>Intramacronucleata</taxon>
        <taxon>Oligohymenophorea</taxon>
        <taxon>Hymenostomatida</taxon>
        <taxon>Tetrahymenina</taxon>
        <taxon>Tetrahymenidae</taxon>
        <taxon>Tetrahymena</taxon>
    </lineage>
</organism>
<name>Q23YV4_TETTS</name>
<feature type="region of interest" description="Disordered" evidence="1">
    <location>
        <begin position="458"/>
        <end position="485"/>
    </location>
</feature>
<feature type="region of interest" description="Disordered" evidence="1">
    <location>
        <begin position="380"/>
        <end position="401"/>
    </location>
</feature>
<dbReference type="KEGG" id="tet:TTHERM_00858040"/>
<sequence length="583" mass="68957">MNHKRSNTLGDILPQSTTSYGCSTRRDYNYPTLKMMGVDWVFLEETSKTINMKYNRMKSKPSLWLPSTSTNANSKQYQYIQPRYLNAKQMTQSNYNTEVRSSRSTFNQTNRSPINLSEGISTTCITTPIPNIDQSCSNSIMSPIKQQLLSSTTKSGYYFQQKNEQMTKELKKRNRTDPCRINSTFDEIGDIKEQEEYDQIWSSIVENSCSGIENPVIEEKVNNLLKEIEEEDQMKNEEKLILQKYLKQHEKREQSDDQFSKQIITANQEFSKLQQIIQKDKSFKNAYQNKYKFYQNCFQLKLQNQEAANQDMNENQRFHSIVQQSPIPLQAIYNKEINQQKDLKQIYLKYEKEPIEIKVPSSQVVKKLVDQRCRRKNRTLSIQDNKNLKDQSTKNKEYNENDQQLTEMYKDYIHEKVIQGYVVSNELKNNLNQITTNELLNNNYNYNLQTQNDFHNRNKQSNKKQISFNNQNQSNSNEYKKEISTSKIRSKSVLDQKRNTKIDAMKLPNLNENKINRPYINSALIDCYTPNIQAKSVKSKLYDSYYITPQKRNKLYQLKLDSINLIKDTQRNFLEEQMLFNYK</sequence>
<evidence type="ECO:0000256" key="1">
    <source>
        <dbReference type="SAM" id="MobiDB-lite"/>
    </source>
</evidence>
<dbReference type="Proteomes" id="UP000009168">
    <property type="component" value="Unassembled WGS sequence"/>
</dbReference>
<evidence type="ECO:0000313" key="2">
    <source>
        <dbReference type="EMBL" id="EAS01701.1"/>
    </source>
</evidence>
<gene>
    <name evidence="2" type="ORF">TTHERM_00858040</name>
</gene>
<reference evidence="3" key="1">
    <citation type="journal article" date="2006" name="PLoS Biol.">
        <title>Macronuclear genome sequence of the ciliate Tetrahymena thermophila, a model eukaryote.</title>
        <authorList>
            <person name="Eisen J.A."/>
            <person name="Coyne R.S."/>
            <person name="Wu M."/>
            <person name="Wu D."/>
            <person name="Thiagarajan M."/>
            <person name="Wortman J.R."/>
            <person name="Badger J.H."/>
            <person name="Ren Q."/>
            <person name="Amedeo P."/>
            <person name="Jones K.M."/>
            <person name="Tallon L.J."/>
            <person name="Delcher A.L."/>
            <person name="Salzberg S.L."/>
            <person name="Silva J.C."/>
            <person name="Haas B.J."/>
            <person name="Majoros W.H."/>
            <person name="Farzad M."/>
            <person name="Carlton J.M."/>
            <person name="Smith R.K. Jr."/>
            <person name="Garg J."/>
            <person name="Pearlman R.E."/>
            <person name="Karrer K.M."/>
            <person name="Sun L."/>
            <person name="Manning G."/>
            <person name="Elde N.C."/>
            <person name="Turkewitz A.P."/>
            <person name="Asai D.J."/>
            <person name="Wilkes D.E."/>
            <person name="Wang Y."/>
            <person name="Cai H."/>
            <person name="Collins K."/>
            <person name="Stewart B.A."/>
            <person name="Lee S.R."/>
            <person name="Wilamowska K."/>
            <person name="Weinberg Z."/>
            <person name="Ruzzo W.L."/>
            <person name="Wloga D."/>
            <person name="Gaertig J."/>
            <person name="Frankel J."/>
            <person name="Tsao C.-C."/>
            <person name="Gorovsky M.A."/>
            <person name="Keeling P.J."/>
            <person name="Waller R.F."/>
            <person name="Patron N.J."/>
            <person name="Cherry J.M."/>
            <person name="Stover N.A."/>
            <person name="Krieger C.J."/>
            <person name="del Toro C."/>
            <person name="Ryder H.F."/>
            <person name="Williamson S.C."/>
            <person name="Barbeau R.A."/>
            <person name="Hamilton E.P."/>
            <person name="Orias E."/>
        </authorList>
    </citation>
    <scope>NUCLEOTIDE SEQUENCE [LARGE SCALE GENOMIC DNA]</scope>
    <source>
        <strain evidence="3">SB210</strain>
    </source>
</reference>